<gene>
    <name evidence="1" type="ORF">GJU40_11895</name>
</gene>
<dbReference type="InterPro" id="IPR006728">
    <property type="entry name" value="YezG-like"/>
</dbReference>
<protein>
    <submittedName>
        <fullName evidence="1">DUF600 family protein</fullName>
    </submittedName>
</protein>
<proteinExistence type="predicted"/>
<dbReference type="NCBIfam" id="TIGR01741">
    <property type="entry name" value="staph_tand_hypo"/>
    <property type="match status" value="1"/>
</dbReference>
<sequence length="161" mass="19345">MSFEIELNELYKQLAQQVNDLIPIKWSNFYFNGEVKDKEGGVFFFFTPIDSNEPVYSHVIPDIYSIDESVYDEELHKLFELTVKLQQIFIDNDQEPWFSVTLLLNSSGKLDLHFDYTNWHESEFGPASRIEYFEYKYVSQKKEQLNLDLIERMKKFEESRR</sequence>
<dbReference type="Proteomes" id="UP000448867">
    <property type="component" value="Unassembled WGS sequence"/>
</dbReference>
<reference evidence="1 2" key="1">
    <citation type="submission" date="2019-11" db="EMBL/GenBank/DDBJ databases">
        <title>Bacillus lacus genome.</title>
        <authorList>
            <person name="Allen C.J."/>
            <person name="Newman J.D."/>
        </authorList>
    </citation>
    <scope>NUCLEOTIDE SEQUENCE [LARGE SCALE GENOMIC DNA]</scope>
    <source>
        <strain evidence="1 2">KCTC 33946</strain>
    </source>
</reference>
<name>A0A7X2M090_9BACI</name>
<dbReference type="SUPFAM" id="SSF160424">
    <property type="entry name" value="BH3703-like"/>
    <property type="match status" value="1"/>
</dbReference>
<dbReference type="OrthoDB" id="1633905at2"/>
<keyword evidence="2" id="KW-1185">Reference proteome</keyword>
<dbReference type="InterPro" id="IPR036170">
    <property type="entry name" value="YezG-like_sf"/>
</dbReference>
<evidence type="ECO:0000313" key="1">
    <source>
        <dbReference type="EMBL" id="MRX72847.1"/>
    </source>
</evidence>
<accession>A0A7X2M090</accession>
<dbReference type="Pfam" id="PF04634">
    <property type="entry name" value="YezG-like"/>
    <property type="match status" value="1"/>
</dbReference>
<dbReference type="RefSeq" id="WP_154308001.1">
    <property type="nucleotide sequence ID" value="NZ_WKKI01000022.1"/>
</dbReference>
<dbReference type="EMBL" id="WKKI01000022">
    <property type="protein sequence ID" value="MRX72847.1"/>
    <property type="molecule type" value="Genomic_DNA"/>
</dbReference>
<organism evidence="1 2">
    <name type="scientific">Metabacillus lacus</name>
    <dbReference type="NCBI Taxonomy" id="1983721"/>
    <lineage>
        <taxon>Bacteria</taxon>
        <taxon>Bacillati</taxon>
        <taxon>Bacillota</taxon>
        <taxon>Bacilli</taxon>
        <taxon>Bacillales</taxon>
        <taxon>Bacillaceae</taxon>
        <taxon>Metabacillus</taxon>
    </lineage>
</organism>
<evidence type="ECO:0000313" key="2">
    <source>
        <dbReference type="Proteomes" id="UP000448867"/>
    </source>
</evidence>
<dbReference type="AlphaFoldDB" id="A0A7X2M090"/>
<comment type="caution">
    <text evidence="1">The sequence shown here is derived from an EMBL/GenBank/DDBJ whole genome shotgun (WGS) entry which is preliminary data.</text>
</comment>
<dbReference type="Gene3D" id="3.30.500.20">
    <property type="entry name" value="BH3703-like domains"/>
    <property type="match status" value="1"/>
</dbReference>